<gene>
    <name evidence="1" type="ORF">H0H26_11495</name>
</gene>
<dbReference type="AlphaFoldDB" id="A0A7U2R910"/>
<name>A0A7U2R910_FLAPS</name>
<sequence>MTIEKKGLRLINQFNTSEKAKDILRTQKVYLRLTPNKGRIEDKYNKKDYFVVYKGYDAFENFMLVRTYIQKKYDIPINTLEILLFLFPKQYFTQEDYGSISKQYTIRNIKSLLESGLITISAKGAGYYTHLYTLSNKGKRIVFSFYEMLSGEIPIPIDKVRNKMAGPESNASDKKKMEMIKKLQNISKDTK</sequence>
<dbReference type="RefSeq" id="WP_203095782.1">
    <property type="nucleotide sequence ID" value="NZ_CP059075.1"/>
</dbReference>
<evidence type="ECO:0000313" key="2">
    <source>
        <dbReference type="Proteomes" id="UP000596329"/>
    </source>
</evidence>
<accession>A0A7U2R910</accession>
<dbReference type="EMBL" id="CP059075">
    <property type="protein sequence ID" value="QRE03498.1"/>
    <property type="molecule type" value="Genomic_DNA"/>
</dbReference>
<evidence type="ECO:0000313" key="1">
    <source>
        <dbReference type="EMBL" id="QRE03498.1"/>
    </source>
</evidence>
<dbReference type="Proteomes" id="UP000596329">
    <property type="component" value="Chromosome"/>
</dbReference>
<proteinExistence type="predicted"/>
<dbReference type="SUPFAM" id="SSF46785">
    <property type="entry name" value="Winged helix' DNA-binding domain"/>
    <property type="match status" value="1"/>
</dbReference>
<protein>
    <submittedName>
        <fullName evidence="1">Uncharacterized protein</fullName>
    </submittedName>
</protein>
<reference evidence="1 2" key="1">
    <citation type="submission" date="2020-07" db="EMBL/GenBank/DDBJ databases">
        <title>Genomic characterization of Flavobacterium psychrophilum strains.</title>
        <authorList>
            <person name="Castillo D."/>
            <person name="Jorgensen J."/>
            <person name="Middelboe M."/>
        </authorList>
    </citation>
    <scope>NUCLEOTIDE SEQUENCE [LARGE SCALE GENOMIC DNA]</scope>
    <source>
        <strain evidence="1 2">FPS-R7</strain>
    </source>
</reference>
<dbReference type="InterPro" id="IPR036390">
    <property type="entry name" value="WH_DNA-bd_sf"/>
</dbReference>
<organism evidence="1 2">
    <name type="scientific">Flavobacterium psychrophilum</name>
    <dbReference type="NCBI Taxonomy" id="96345"/>
    <lineage>
        <taxon>Bacteria</taxon>
        <taxon>Pseudomonadati</taxon>
        <taxon>Bacteroidota</taxon>
        <taxon>Flavobacteriia</taxon>
        <taxon>Flavobacteriales</taxon>
        <taxon>Flavobacteriaceae</taxon>
        <taxon>Flavobacterium</taxon>
    </lineage>
</organism>